<name>A0A1N7F108_9NOCA</name>
<accession>A0A1N7F108</accession>
<dbReference type="EMBL" id="FTNT01000004">
    <property type="protein sequence ID" value="SIR94001.1"/>
    <property type="molecule type" value="Genomic_DNA"/>
</dbReference>
<dbReference type="PROSITE" id="PS51729">
    <property type="entry name" value="GNAT_YJDJ"/>
    <property type="match status" value="1"/>
</dbReference>
<dbReference type="InterPro" id="IPR031165">
    <property type="entry name" value="GNAT_YJDJ"/>
</dbReference>
<sequence>MDKVRDGGRRPEVPVVQQLASVVHNPSRERFELWVAGDLAGVLGYSTEVVEGQRVVTFLHTVLYDEYTGQGLARRLTRGALQYVIDTRSKVRPVCSFTRHYLTKNPNLAFITV</sequence>
<dbReference type="Gene3D" id="3.40.630.30">
    <property type="match status" value="1"/>
</dbReference>
<proteinExistence type="predicted"/>
<gene>
    <name evidence="2" type="ORF">SAMN05445060_1707</name>
</gene>
<dbReference type="InterPro" id="IPR016181">
    <property type="entry name" value="Acyl_CoA_acyltransferase"/>
</dbReference>
<dbReference type="AlphaFoldDB" id="A0A1N7F108"/>
<feature type="domain" description="N-acetyltransferase" evidence="1">
    <location>
        <begin position="23"/>
        <end position="113"/>
    </location>
</feature>
<dbReference type="SUPFAM" id="SSF55729">
    <property type="entry name" value="Acyl-CoA N-acyltransferases (Nat)"/>
    <property type="match status" value="1"/>
</dbReference>
<dbReference type="InterPro" id="IPR045057">
    <property type="entry name" value="Gcn5-rel_NAT"/>
</dbReference>
<organism evidence="2 3">
    <name type="scientific">Williamsia sterculiae</name>
    <dbReference type="NCBI Taxonomy" id="1344003"/>
    <lineage>
        <taxon>Bacteria</taxon>
        <taxon>Bacillati</taxon>
        <taxon>Actinomycetota</taxon>
        <taxon>Actinomycetes</taxon>
        <taxon>Mycobacteriales</taxon>
        <taxon>Nocardiaceae</taxon>
        <taxon>Williamsia</taxon>
    </lineage>
</organism>
<dbReference type="Proteomes" id="UP000186218">
    <property type="component" value="Unassembled WGS sequence"/>
</dbReference>
<dbReference type="Pfam" id="PF14542">
    <property type="entry name" value="Acetyltransf_CG"/>
    <property type="match status" value="1"/>
</dbReference>
<evidence type="ECO:0000313" key="3">
    <source>
        <dbReference type="Proteomes" id="UP000186218"/>
    </source>
</evidence>
<dbReference type="PANTHER" id="PTHR31435">
    <property type="entry name" value="PROTEIN NATD1"/>
    <property type="match status" value="1"/>
</dbReference>
<dbReference type="STRING" id="1344003.SAMN05445060_1707"/>
<dbReference type="PANTHER" id="PTHR31435:SF9">
    <property type="entry name" value="PROTEIN NATD1"/>
    <property type="match status" value="1"/>
</dbReference>
<keyword evidence="3" id="KW-1185">Reference proteome</keyword>
<dbReference type="RefSeq" id="WP_076478514.1">
    <property type="nucleotide sequence ID" value="NZ_FTNT01000004.1"/>
</dbReference>
<evidence type="ECO:0000259" key="1">
    <source>
        <dbReference type="PROSITE" id="PS51729"/>
    </source>
</evidence>
<protein>
    <recommendedName>
        <fullName evidence="1">N-acetyltransferase domain-containing protein</fullName>
    </recommendedName>
</protein>
<reference evidence="2 3" key="1">
    <citation type="submission" date="2017-01" db="EMBL/GenBank/DDBJ databases">
        <authorList>
            <person name="Mah S.A."/>
            <person name="Swanson W.J."/>
            <person name="Moy G.W."/>
            <person name="Vacquier V.D."/>
        </authorList>
    </citation>
    <scope>NUCLEOTIDE SEQUENCE [LARGE SCALE GENOMIC DNA]</scope>
    <source>
        <strain evidence="2 3">CPCC 203464</strain>
    </source>
</reference>
<evidence type="ECO:0000313" key="2">
    <source>
        <dbReference type="EMBL" id="SIR94001.1"/>
    </source>
</evidence>